<keyword evidence="3" id="KW-0732">Signal</keyword>
<evidence type="ECO:0000313" key="6">
    <source>
        <dbReference type="Proteomes" id="UP001153636"/>
    </source>
</evidence>
<name>A0A9P0GDH4_9CUCU</name>
<dbReference type="SUPFAM" id="SSF50494">
    <property type="entry name" value="Trypsin-like serine proteases"/>
    <property type="match status" value="1"/>
</dbReference>
<dbReference type="GO" id="GO:0006508">
    <property type="term" value="P:proteolysis"/>
    <property type="evidence" value="ECO:0007669"/>
    <property type="project" value="InterPro"/>
</dbReference>
<gene>
    <name evidence="5" type="ORF">PSYICH_LOCUS6263</name>
</gene>
<evidence type="ECO:0000256" key="3">
    <source>
        <dbReference type="SAM" id="SignalP"/>
    </source>
</evidence>
<evidence type="ECO:0000313" key="5">
    <source>
        <dbReference type="EMBL" id="CAH1105487.1"/>
    </source>
</evidence>
<accession>A0A9P0GDH4</accession>
<feature type="region of interest" description="Disordered" evidence="1">
    <location>
        <begin position="54"/>
        <end position="82"/>
    </location>
</feature>
<dbReference type="PANTHER" id="PTHR24260:SF136">
    <property type="entry name" value="GH08193P-RELATED"/>
    <property type="match status" value="1"/>
</dbReference>
<dbReference type="InterPro" id="IPR001254">
    <property type="entry name" value="Trypsin_dom"/>
</dbReference>
<protein>
    <recommendedName>
        <fullName evidence="4">Peptidase S1 domain-containing protein</fullName>
    </recommendedName>
</protein>
<keyword evidence="6" id="KW-1185">Reference proteome</keyword>
<keyword evidence="2" id="KW-0812">Transmembrane</keyword>
<dbReference type="PANTHER" id="PTHR24260">
    <property type="match status" value="1"/>
</dbReference>
<dbReference type="InterPro" id="IPR051333">
    <property type="entry name" value="CLIP_Serine_Protease"/>
</dbReference>
<dbReference type="InterPro" id="IPR009003">
    <property type="entry name" value="Peptidase_S1_PA"/>
</dbReference>
<dbReference type="Gene3D" id="2.40.10.10">
    <property type="entry name" value="Trypsin-like serine proteases"/>
    <property type="match status" value="2"/>
</dbReference>
<dbReference type="OrthoDB" id="6683749at2759"/>
<feature type="domain" description="Peptidase S1" evidence="4">
    <location>
        <begin position="94"/>
        <end position="320"/>
    </location>
</feature>
<keyword evidence="2" id="KW-1133">Transmembrane helix</keyword>
<evidence type="ECO:0000259" key="4">
    <source>
        <dbReference type="SMART" id="SM00020"/>
    </source>
</evidence>
<feature type="transmembrane region" description="Helical" evidence="2">
    <location>
        <begin position="343"/>
        <end position="360"/>
    </location>
</feature>
<dbReference type="Pfam" id="PF00089">
    <property type="entry name" value="Trypsin"/>
    <property type="match status" value="1"/>
</dbReference>
<feature type="chain" id="PRO_5040149255" description="Peptidase S1 domain-containing protein" evidence="3">
    <location>
        <begin position="25"/>
        <end position="361"/>
    </location>
</feature>
<dbReference type="SMART" id="SM00020">
    <property type="entry name" value="Tryp_SPc"/>
    <property type="match status" value="1"/>
</dbReference>
<dbReference type="Proteomes" id="UP001153636">
    <property type="component" value="Chromosome 19"/>
</dbReference>
<keyword evidence="2" id="KW-0472">Membrane</keyword>
<evidence type="ECO:0000256" key="1">
    <source>
        <dbReference type="SAM" id="MobiDB-lite"/>
    </source>
</evidence>
<dbReference type="InterPro" id="IPR043504">
    <property type="entry name" value="Peptidase_S1_PA_chymotrypsin"/>
</dbReference>
<reference evidence="5" key="1">
    <citation type="submission" date="2022-01" db="EMBL/GenBank/DDBJ databases">
        <authorList>
            <person name="King R."/>
        </authorList>
    </citation>
    <scope>NUCLEOTIDE SEQUENCE</scope>
</reference>
<dbReference type="GO" id="GO:0004252">
    <property type="term" value="F:serine-type endopeptidase activity"/>
    <property type="evidence" value="ECO:0007669"/>
    <property type="project" value="InterPro"/>
</dbReference>
<evidence type="ECO:0000256" key="2">
    <source>
        <dbReference type="SAM" id="Phobius"/>
    </source>
</evidence>
<proteinExistence type="predicted"/>
<feature type="compositionally biased region" description="Basic and acidic residues" evidence="1">
    <location>
        <begin position="73"/>
        <end position="82"/>
    </location>
</feature>
<dbReference type="EMBL" id="OV651831">
    <property type="protein sequence ID" value="CAH1105487.1"/>
    <property type="molecule type" value="Genomic_DNA"/>
</dbReference>
<dbReference type="AlphaFoldDB" id="A0A9P0GDH4"/>
<sequence length="361" mass="40348">MNFLCASVVVLLLAPIFLNPSVRADEEKGENVNTDSTEKAKEEKIEKITTLNTDQHKTESVKTTVKIKRNKKSKPDPKLRSEDSLSSLAASCNKGKNGFYEPSKIMVSLLISVKDGYKHVCSGVILNENHVLTSGSCMKIGGERPDSVVEMWKMEAFMDEHQQEDIIYNGDVTPVIAWFISQIEAAVLKLGNPIQEGLLVHYAHLPGNEVSGVFHNFCPSIISMGWGFKKNKPSKYLQCVEVLRLPDDVCKEACTQFIEQGQYAYDKELTFCTVSSNNTQVDVGSPLICNGYMVFAMTIASEDPSLPQLNFRVDKELTFIYNALGNPKKRLGMMRSAGCDLNMFYFKYVSFFIVLVCITVN</sequence>
<feature type="signal peptide" evidence="3">
    <location>
        <begin position="1"/>
        <end position="24"/>
    </location>
</feature>
<organism evidence="5 6">
    <name type="scientific">Psylliodes chrysocephalus</name>
    <dbReference type="NCBI Taxonomy" id="3402493"/>
    <lineage>
        <taxon>Eukaryota</taxon>
        <taxon>Metazoa</taxon>
        <taxon>Ecdysozoa</taxon>
        <taxon>Arthropoda</taxon>
        <taxon>Hexapoda</taxon>
        <taxon>Insecta</taxon>
        <taxon>Pterygota</taxon>
        <taxon>Neoptera</taxon>
        <taxon>Endopterygota</taxon>
        <taxon>Coleoptera</taxon>
        <taxon>Polyphaga</taxon>
        <taxon>Cucujiformia</taxon>
        <taxon>Chrysomeloidea</taxon>
        <taxon>Chrysomelidae</taxon>
        <taxon>Galerucinae</taxon>
        <taxon>Alticini</taxon>
        <taxon>Psylliodes</taxon>
    </lineage>
</organism>